<evidence type="ECO:0000256" key="3">
    <source>
        <dbReference type="ARBA" id="ARBA00022763"/>
    </source>
</evidence>
<evidence type="ECO:0000256" key="6">
    <source>
        <dbReference type="ARBA" id="ARBA00023242"/>
    </source>
</evidence>
<keyword evidence="5" id="KW-0234">DNA repair</keyword>
<dbReference type="EMBL" id="BTFZ01000006">
    <property type="protein sequence ID" value="GMM35461.1"/>
    <property type="molecule type" value="Genomic_DNA"/>
</dbReference>
<dbReference type="GO" id="GO:0006302">
    <property type="term" value="P:double-strand break repair"/>
    <property type="evidence" value="ECO:0007669"/>
    <property type="project" value="UniProtKB-ARBA"/>
</dbReference>
<dbReference type="SUPFAM" id="SSF47781">
    <property type="entry name" value="RuvA domain 2-like"/>
    <property type="match status" value="1"/>
</dbReference>
<dbReference type="GO" id="GO:0070914">
    <property type="term" value="P:UV-damage excision repair"/>
    <property type="evidence" value="ECO:0007669"/>
    <property type="project" value="TreeGrafter"/>
</dbReference>
<dbReference type="GO" id="GO:0006312">
    <property type="term" value="P:mitotic recombination"/>
    <property type="evidence" value="ECO:0007669"/>
    <property type="project" value="TreeGrafter"/>
</dbReference>
<keyword evidence="11" id="KW-1185">Reference proteome</keyword>
<evidence type="ECO:0000259" key="9">
    <source>
        <dbReference type="Pfam" id="PF03834"/>
    </source>
</evidence>
<dbReference type="GeneID" id="90073440"/>
<dbReference type="Proteomes" id="UP001360560">
    <property type="component" value="Unassembled WGS sequence"/>
</dbReference>
<keyword evidence="3" id="KW-0227">DNA damage</keyword>
<dbReference type="GO" id="GO:0000110">
    <property type="term" value="C:nucleotide-excision repair factor 1 complex"/>
    <property type="evidence" value="ECO:0007669"/>
    <property type="project" value="TreeGrafter"/>
</dbReference>
<gene>
    <name evidence="10" type="ORF">DASC09_027860</name>
</gene>
<name>A0AAV5QLK9_9ASCO</name>
<dbReference type="NCBIfam" id="TIGR00597">
    <property type="entry name" value="rad10"/>
    <property type="match status" value="1"/>
</dbReference>
<feature type="domain" description="ERCC1-like central" evidence="9">
    <location>
        <begin position="136"/>
        <end position="271"/>
    </location>
</feature>
<comment type="subcellular location">
    <subcellularLocation>
        <location evidence="1">Nucleus</location>
    </subcellularLocation>
</comment>
<dbReference type="InterPro" id="IPR047260">
    <property type="entry name" value="ERCC1-like_central_dom"/>
</dbReference>
<dbReference type="InterPro" id="IPR004579">
    <property type="entry name" value="ERCC1/RAD10/SWI10"/>
</dbReference>
<evidence type="ECO:0000256" key="5">
    <source>
        <dbReference type="ARBA" id="ARBA00023204"/>
    </source>
</evidence>
<evidence type="ECO:0000313" key="10">
    <source>
        <dbReference type="EMBL" id="GMM35461.1"/>
    </source>
</evidence>
<dbReference type="PANTHER" id="PTHR12749:SF0">
    <property type="entry name" value="DNA EXCISION REPAIR PROTEIN ERCC-1"/>
    <property type="match status" value="1"/>
</dbReference>
<feature type="compositionally biased region" description="Polar residues" evidence="8">
    <location>
        <begin position="78"/>
        <end position="88"/>
    </location>
</feature>
<protein>
    <submittedName>
        <fullName evidence="10">DNA repair protein</fullName>
    </submittedName>
</protein>
<dbReference type="GO" id="GO:0003684">
    <property type="term" value="F:damaged DNA binding"/>
    <property type="evidence" value="ECO:0007669"/>
    <property type="project" value="InterPro"/>
</dbReference>
<dbReference type="GO" id="GO:0070522">
    <property type="term" value="C:ERCC4-ERCC1 complex"/>
    <property type="evidence" value="ECO:0007669"/>
    <property type="project" value="TreeGrafter"/>
</dbReference>
<evidence type="ECO:0000256" key="4">
    <source>
        <dbReference type="ARBA" id="ARBA00023125"/>
    </source>
</evidence>
<dbReference type="InterPro" id="IPR010994">
    <property type="entry name" value="RuvA_2-like"/>
</dbReference>
<dbReference type="Pfam" id="PF03834">
    <property type="entry name" value="Rad10"/>
    <property type="match status" value="1"/>
</dbReference>
<keyword evidence="4" id="KW-0238">DNA-binding</keyword>
<dbReference type="Gene3D" id="3.40.50.10130">
    <property type="match status" value="1"/>
</dbReference>
<dbReference type="InterPro" id="IPR011335">
    <property type="entry name" value="Restrct_endonuc-II-like"/>
</dbReference>
<feature type="compositionally biased region" description="Low complexity" evidence="8">
    <location>
        <begin position="42"/>
        <end position="57"/>
    </location>
</feature>
<comment type="caution">
    <text evidence="10">The sequence shown here is derived from an EMBL/GenBank/DDBJ whole genome shotgun (WGS) entry which is preliminary data.</text>
</comment>
<feature type="region of interest" description="Disordered" evidence="8">
    <location>
        <begin position="32"/>
        <end position="105"/>
    </location>
</feature>
<dbReference type="PANTHER" id="PTHR12749">
    <property type="entry name" value="EXCISION REPAIR CROSS-COMPLEMENTING 1 ERCC1"/>
    <property type="match status" value="1"/>
</dbReference>
<reference evidence="10 11" key="1">
    <citation type="journal article" date="2023" name="Elife">
        <title>Identification of key yeast species and microbe-microbe interactions impacting larval growth of Drosophila in the wild.</title>
        <authorList>
            <person name="Mure A."/>
            <person name="Sugiura Y."/>
            <person name="Maeda R."/>
            <person name="Honda K."/>
            <person name="Sakurai N."/>
            <person name="Takahashi Y."/>
            <person name="Watada M."/>
            <person name="Katoh T."/>
            <person name="Gotoh A."/>
            <person name="Gotoh Y."/>
            <person name="Taniguchi I."/>
            <person name="Nakamura K."/>
            <person name="Hayashi T."/>
            <person name="Katayama T."/>
            <person name="Uemura T."/>
            <person name="Hattori Y."/>
        </authorList>
    </citation>
    <scope>NUCLEOTIDE SEQUENCE [LARGE SCALE GENOMIC DNA]</scope>
    <source>
        <strain evidence="10 11">SC-9</strain>
    </source>
</reference>
<feature type="compositionally biased region" description="Polar residues" evidence="8">
    <location>
        <begin position="96"/>
        <end position="105"/>
    </location>
</feature>
<proteinExistence type="inferred from homology"/>
<accession>A0AAV5QLK9</accession>
<dbReference type="AlphaFoldDB" id="A0AAV5QLK9"/>
<evidence type="ECO:0000256" key="2">
    <source>
        <dbReference type="ARBA" id="ARBA00008283"/>
    </source>
</evidence>
<keyword evidence="6" id="KW-0539">Nucleus</keyword>
<dbReference type="CDD" id="cd22325">
    <property type="entry name" value="ERCC1_C-like"/>
    <property type="match status" value="1"/>
</dbReference>
<keyword evidence="7" id="KW-0175">Coiled coil</keyword>
<evidence type="ECO:0000256" key="7">
    <source>
        <dbReference type="SAM" id="Coils"/>
    </source>
</evidence>
<comment type="similarity">
    <text evidence="2">Belongs to the ERCC1/RAD10/SWI10 family.</text>
</comment>
<evidence type="ECO:0000256" key="8">
    <source>
        <dbReference type="SAM" id="MobiDB-lite"/>
    </source>
</evidence>
<dbReference type="GO" id="GO:0003697">
    <property type="term" value="F:single-stranded DNA binding"/>
    <property type="evidence" value="ECO:0007669"/>
    <property type="project" value="TreeGrafter"/>
</dbReference>
<dbReference type="SUPFAM" id="SSF52980">
    <property type="entry name" value="Restriction endonuclease-like"/>
    <property type="match status" value="1"/>
</dbReference>
<evidence type="ECO:0000313" key="11">
    <source>
        <dbReference type="Proteomes" id="UP001360560"/>
    </source>
</evidence>
<dbReference type="Gene3D" id="1.10.150.20">
    <property type="entry name" value="5' to 3' exonuclease, C-terminal subdomain"/>
    <property type="match status" value="1"/>
</dbReference>
<sequence length="408" mass="46643">MSENNSNDKPKATNTTSFASILAGVQKLRQSADKIQITRNQAPPASSSPSTTTTIPTQLNHTQKEKPLRAPPPPHNVVDSSTISYSRDNNNINNNKASQNYPEGIPKSTSFTKTSIYKSQYARDRHIKFKDVVSKIAVNPSQKGNPLLQSLKNIPYEFTSIVKTDYLINNSISVIFLSLKYHKLRPDYIYERLKKIGTSSLVDNNNNNNNNKGQKTTRNDSQLRVLLLVLDADNNYWDSLQELTRLCVFNNFTLLAAWNYEEAGEYISLLKSLDSTPTYKVQGNVTKDKFDIIKGIQKEDYYSRLLDTLTSVRSINKTDVSKVASSGKFRNFKDLVNDDGEQLELIEGFGNVKIKRFKNAINEPFLYNKDYDSDEKISEWKEKCKKIRLEREQKKLDNQEKETIEEIK</sequence>
<dbReference type="RefSeq" id="XP_064852461.1">
    <property type="nucleotide sequence ID" value="XM_064996389.1"/>
</dbReference>
<organism evidence="10 11">
    <name type="scientific">Saccharomycopsis crataegensis</name>
    <dbReference type="NCBI Taxonomy" id="43959"/>
    <lineage>
        <taxon>Eukaryota</taxon>
        <taxon>Fungi</taxon>
        <taxon>Dikarya</taxon>
        <taxon>Ascomycota</taxon>
        <taxon>Saccharomycotina</taxon>
        <taxon>Saccharomycetes</taxon>
        <taxon>Saccharomycopsidaceae</taxon>
        <taxon>Saccharomycopsis</taxon>
    </lineage>
</organism>
<feature type="coiled-coil region" evidence="7">
    <location>
        <begin position="377"/>
        <end position="406"/>
    </location>
</feature>
<evidence type="ECO:0000256" key="1">
    <source>
        <dbReference type="ARBA" id="ARBA00004123"/>
    </source>
</evidence>